<keyword evidence="2" id="KW-1185">Reference proteome</keyword>
<reference evidence="1 2" key="1">
    <citation type="journal article" date="2015" name="Clin. Infect. Dis.">
        <title>Genomic Investigations unmask Mycoplasma amphoriforme, a new respiratory pathogen.</title>
        <authorList>
            <person name="Gillespie S.H."/>
            <person name="Ling C.L."/>
            <person name="Oravcova K."/>
            <person name="Pinheiro M."/>
            <person name="Wells L."/>
            <person name="Bryant J.M."/>
            <person name="McHugh T.D."/>
            <person name="Bebear C."/>
            <person name="Webster D."/>
            <person name="Harris S.R."/>
            <person name="Seth-Smith H.M."/>
            <person name="Thomson N.R."/>
        </authorList>
    </citation>
    <scope>NUCLEOTIDE SEQUENCE [LARGE SCALE GENOMIC DNA]</scope>
    <source>
        <strain evidence="1 2">A39</strain>
    </source>
</reference>
<evidence type="ECO:0000313" key="1">
    <source>
        <dbReference type="EMBL" id="CDN40766.1"/>
    </source>
</evidence>
<sequence>MAVLDDLINKITDLELRKLIKNEVEKLNKQKKFGLVYEDHLPEFTILYDSPINIGSKVTFRDQKINNIYVVTNIKDKTAKIFDLKVGKELESPIDNLVIVAEFGEPIYLI</sequence>
<protein>
    <submittedName>
        <fullName evidence="1">Uncharacterized protein</fullName>
    </submittedName>
</protein>
<evidence type="ECO:0000313" key="2">
    <source>
        <dbReference type="Proteomes" id="UP000261764"/>
    </source>
</evidence>
<name>A0A292IJI8_9MOLU</name>
<proteinExistence type="predicted"/>
<dbReference type="RefSeq" id="WP_343251394.1">
    <property type="nucleotide sequence ID" value="NZ_HG937516.1"/>
</dbReference>
<organism evidence="1 2">
    <name type="scientific">Mycoplasma amphoriforme A39</name>
    <dbReference type="NCBI Taxonomy" id="572419"/>
    <lineage>
        <taxon>Bacteria</taxon>
        <taxon>Bacillati</taxon>
        <taxon>Mycoplasmatota</taxon>
        <taxon>Mollicutes</taxon>
        <taxon>Mycoplasmataceae</taxon>
        <taxon>Mycoplasma</taxon>
    </lineage>
</organism>
<dbReference type="AlphaFoldDB" id="A0A292IJI8"/>
<gene>
    <name evidence="1" type="ORF">MAMA39_06490</name>
</gene>
<dbReference type="EMBL" id="HG937516">
    <property type="protein sequence ID" value="CDN40766.1"/>
    <property type="molecule type" value="Genomic_DNA"/>
</dbReference>
<dbReference type="KEGG" id="mamp:MAMA39_06490"/>
<dbReference type="Proteomes" id="UP000261764">
    <property type="component" value="Chromosome I"/>
</dbReference>
<accession>A0A292IJI8</accession>